<keyword evidence="2" id="KW-0464">Manganese</keyword>
<evidence type="ECO:0000256" key="2">
    <source>
        <dbReference type="ARBA" id="ARBA00023211"/>
    </source>
</evidence>
<dbReference type="SUPFAM" id="SSF53743">
    <property type="entry name" value="FucI/AraA N-terminal and middle domains"/>
    <property type="match status" value="1"/>
</dbReference>
<dbReference type="RefSeq" id="WP_218112629.1">
    <property type="nucleotide sequence ID" value="NZ_CP065383.1"/>
</dbReference>
<dbReference type="KEGG" id="alam:RT761_00630"/>
<keyword evidence="1" id="KW-0479">Metal-binding</keyword>
<feature type="domain" description="L-fucose isomerase C-terminal" evidence="5">
    <location>
        <begin position="342"/>
        <end position="478"/>
    </location>
</feature>
<dbReference type="GO" id="GO:0019571">
    <property type="term" value="P:D-arabinose catabolic process"/>
    <property type="evidence" value="ECO:0007669"/>
    <property type="project" value="TreeGrafter"/>
</dbReference>
<evidence type="ECO:0000256" key="3">
    <source>
        <dbReference type="ARBA" id="ARBA00023235"/>
    </source>
</evidence>
<dbReference type="Gene3D" id="3.40.50.1070">
    <property type="match status" value="1"/>
</dbReference>
<dbReference type="InterPro" id="IPR012889">
    <property type="entry name" value="Fucose_isomerase_N2"/>
</dbReference>
<proteinExistence type="predicted"/>
<dbReference type="AlphaFoldDB" id="A0A7T1F256"/>
<dbReference type="GO" id="GO:0005737">
    <property type="term" value="C:cytoplasm"/>
    <property type="evidence" value="ECO:0007669"/>
    <property type="project" value="InterPro"/>
</dbReference>
<dbReference type="InterPro" id="IPR038393">
    <property type="entry name" value="Fuc_iso_dom3_sf"/>
</dbReference>
<feature type="domain" description="L-fucose isomerase N-terminal-2" evidence="7">
    <location>
        <begin position="263"/>
        <end position="321"/>
    </location>
</feature>
<dbReference type="PANTHER" id="PTHR37840:SF1">
    <property type="entry name" value="L-FUCOSE ISOMERASE"/>
    <property type="match status" value="1"/>
</dbReference>
<dbReference type="Pfam" id="PF07881">
    <property type="entry name" value="Fucose_iso_N1"/>
    <property type="match status" value="1"/>
</dbReference>
<dbReference type="Pfam" id="PF02952">
    <property type="entry name" value="Fucose_iso_C"/>
    <property type="match status" value="1"/>
</dbReference>
<keyword evidence="4" id="KW-0119">Carbohydrate metabolism</keyword>
<keyword evidence="9" id="KW-1185">Reference proteome</keyword>
<dbReference type="EMBL" id="CP065383">
    <property type="protein sequence ID" value="QPM67427.1"/>
    <property type="molecule type" value="Genomic_DNA"/>
</dbReference>
<dbReference type="PANTHER" id="PTHR37840">
    <property type="entry name" value="L-FUCOSE ISOMERASE"/>
    <property type="match status" value="1"/>
</dbReference>
<evidence type="ECO:0000256" key="4">
    <source>
        <dbReference type="ARBA" id="ARBA00023277"/>
    </source>
</evidence>
<dbReference type="InterPro" id="IPR005763">
    <property type="entry name" value="Fucose_isomerase"/>
</dbReference>
<evidence type="ECO:0000313" key="8">
    <source>
        <dbReference type="EMBL" id="QPM67427.1"/>
    </source>
</evidence>
<dbReference type="InterPro" id="IPR015888">
    <property type="entry name" value="Fuc_isomerase_C"/>
</dbReference>
<feature type="domain" description="L-fucose isomerase N-terminal-1" evidence="6">
    <location>
        <begin position="5"/>
        <end position="141"/>
    </location>
</feature>
<name>A0A7T1F256_ATRLM</name>
<keyword evidence="3 8" id="KW-0413">Isomerase</keyword>
<sequence length="481" mass="54405">MAKKIKVGVLTFGDGREFLKKDLEAVNAQFQAKVKETLVKDGFDVVVGEEVIWKNSLAVKYGRMMAHEDVDCVIFNYCVWAWPGFARVAAQFCPKPIILYANLNPGFPAMVGMLANAGSLDQVGIPFHKIFGDLNDPKIYQRLRECILGVSTYNRLKGLTYVNVGGRSLSIDTAVSDPALWMEKFGIDVDHVDQMELVRRTEIELKNRDKVQKASQYLQKHIKKIHWTDNSSKGKLTEELFKRSIAMYYGMKSLCEEFDYDFCGIKGQRELTEHYSTSDIAEAFLNDCYGPAGEPHEPIICSTEADMDAALTMKVFHLISNLPVLFADIRSYYPEINIWDFCNSGTHATYFAGKSKDPVENLKNVEFRPQGFYYPAGGPSVYHIAQPGEVTLARLTRSGSPNHYKMVIVHGEFVSFGAEENERIAAIEQDNWPHAFCRMDCDMESFIQAINCNHIHGTYGNWIEELKVFCNAAGIEWVVVQ</sequence>
<organism evidence="8 9">
    <name type="scientific">Atribacter laminatus</name>
    <dbReference type="NCBI Taxonomy" id="2847778"/>
    <lineage>
        <taxon>Bacteria</taxon>
        <taxon>Pseudomonadati</taxon>
        <taxon>Atribacterota</taxon>
        <taxon>Atribacteria</taxon>
        <taxon>Atribacterales</taxon>
        <taxon>Atribacteraceae</taxon>
        <taxon>Atribacter</taxon>
    </lineage>
</organism>
<dbReference type="InterPro" id="IPR012888">
    <property type="entry name" value="Fucose_iso_N1"/>
</dbReference>
<dbReference type="GO" id="GO:0008736">
    <property type="term" value="F:L-fucose isomerase activity"/>
    <property type="evidence" value="ECO:0007669"/>
    <property type="project" value="UniProtKB-EC"/>
</dbReference>
<protein>
    <submittedName>
        <fullName evidence="8">L-fucose isomerase</fullName>
        <ecNumber evidence="8">5.3.1.25</ecNumber>
    </submittedName>
</protein>
<dbReference type="Gene3D" id="3.20.14.10">
    <property type="entry name" value="L-fucose/L-arabinose isomerase, C-terminal"/>
    <property type="match status" value="1"/>
</dbReference>
<evidence type="ECO:0000313" key="9">
    <source>
        <dbReference type="Proteomes" id="UP000594463"/>
    </source>
</evidence>
<dbReference type="InterPro" id="IPR038391">
    <property type="entry name" value="Fucose_iso_dom1_sf"/>
</dbReference>
<dbReference type="Gene3D" id="3.40.275.10">
    <property type="entry name" value="L-fucose Isomerase, Chain A, domain 2"/>
    <property type="match status" value="1"/>
</dbReference>
<evidence type="ECO:0000256" key="1">
    <source>
        <dbReference type="ARBA" id="ARBA00022723"/>
    </source>
</evidence>
<dbReference type="GO" id="GO:0042355">
    <property type="term" value="P:L-fucose catabolic process"/>
    <property type="evidence" value="ECO:0007669"/>
    <property type="project" value="TreeGrafter"/>
</dbReference>
<accession>A0A7T1F256</accession>
<evidence type="ECO:0000259" key="6">
    <source>
        <dbReference type="Pfam" id="PF07881"/>
    </source>
</evidence>
<dbReference type="EC" id="5.3.1.25" evidence="8"/>
<reference evidence="8 9" key="1">
    <citation type="journal article" date="2021" name="Nat. Commun.">
        <title>Isolation of a member of the candidate phylum Atribacteria reveals a unique cell membrane structure.</title>
        <authorList>
            <person name="Taiki K."/>
            <person name="Nobu M.K."/>
            <person name="Kusada H."/>
            <person name="Meng X.-Y."/>
            <person name="Hosoki N."/>
            <person name="Uematsu K."/>
            <person name="Yoshioka H."/>
            <person name="Kamagata Y."/>
            <person name="Tamaki H."/>
        </authorList>
    </citation>
    <scope>NUCLEOTIDE SEQUENCE [LARGE SCALE GENOMIC DNA]</scope>
    <source>
        <strain evidence="8 9">RT761</strain>
    </source>
</reference>
<dbReference type="Pfam" id="PF07882">
    <property type="entry name" value="Fucose_iso_N2"/>
    <property type="match status" value="2"/>
</dbReference>
<feature type="domain" description="L-fucose isomerase N-terminal-2" evidence="7">
    <location>
        <begin position="160"/>
        <end position="234"/>
    </location>
</feature>
<dbReference type="GO" id="GO:0008790">
    <property type="term" value="F:arabinose isomerase activity"/>
    <property type="evidence" value="ECO:0007669"/>
    <property type="project" value="TreeGrafter"/>
</dbReference>
<dbReference type="InterPro" id="IPR038392">
    <property type="entry name" value="Fucose_isomerase_dom2_sf"/>
</dbReference>
<dbReference type="Proteomes" id="UP000594463">
    <property type="component" value="Chromosome"/>
</dbReference>
<dbReference type="GO" id="GO:0030145">
    <property type="term" value="F:manganese ion binding"/>
    <property type="evidence" value="ECO:0007669"/>
    <property type="project" value="InterPro"/>
</dbReference>
<evidence type="ECO:0000259" key="5">
    <source>
        <dbReference type="Pfam" id="PF02952"/>
    </source>
</evidence>
<evidence type="ECO:0000259" key="7">
    <source>
        <dbReference type="Pfam" id="PF07882"/>
    </source>
</evidence>
<dbReference type="InterPro" id="IPR009015">
    <property type="entry name" value="Fucose_isomerase_N/cen_sf"/>
</dbReference>
<gene>
    <name evidence="8" type="primary">fucI_2</name>
    <name evidence="8" type="ORF">RT761_00630</name>
</gene>